<feature type="region of interest" description="Disordered" evidence="1">
    <location>
        <begin position="234"/>
        <end position="261"/>
    </location>
</feature>
<dbReference type="EMBL" id="QGMF01000638">
    <property type="protein sequence ID" value="TVY14673.1"/>
    <property type="molecule type" value="Genomic_DNA"/>
</dbReference>
<dbReference type="InterPro" id="IPR052841">
    <property type="entry name" value="PMP_oxidase-like"/>
</dbReference>
<feature type="domain" description="Pyridoxamine 5'-phosphate oxidase N-terminal" evidence="2">
    <location>
        <begin position="27"/>
        <end position="103"/>
    </location>
</feature>
<comment type="caution">
    <text evidence="3">The sequence shown here is derived from an EMBL/GenBank/DDBJ whole genome shotgun (WGS) entry which is preliminary data.</text>
</comment>
<dbReference type="SUPFAM" id="SSF50475">
    <property type="entry name" value="FMN-binding split barrel"/>
    <property type="match status" value="1"/>
</dbReference>
<accession>A0A8T9B8G7</accession>
<reference evidence="3 4" key="1">
    <citation type="submission" date="2018-05" db="EMBL/GenBank/DDBJ databases">
        <title>Whole genome sequencing for identification of molecular markers to develop diagnostic detection tools for the regulated plant pathogen Lachnellula willkommii.</title>
        <authorList>
            <person name="Giroux E."/>
            <person name="Bilodeau G."/>
        </authorList>
    </citation>
    <scope>NUCLEOTIDE SEQUENCE [LARGE SCALE GENOMIC DNA]</scope>
    <source>
        <strain evidence="3 4">CBS 203.66</strain>
    </source>
</reference>
<name>A0A8T9B8G7_9HELO</name>
<organism evidence="3 4">
    <name type="scientific">Lachnellula arida</name>
    <dbReference type="NCBI Taxonomy" id="1316785"/>
    <lineage>
        <taxon>Eukaryota</taxon>
        <taxon>Fungi</taxon>
        <taxon>Dikarya</taxon>
        <taxon>Ascomycota</taxon>
        <taxon>Pezizomycotina</taxon>
        <taxon>Leotiomycetes</taxon>
        <taxon>Helotiales</taxon>
        <taxon>Lachnaceae</taxon>
        <taxon>Lachnellula</taxon>
    </lineage>
</organism>
<dbReference type="Gene3D" id="2.30.110.10">
    <property type="entry name" value="Electron Transport, Fmn-binding Protein, Chain A"/>
    <property type="match status" value="1"/>
</dbReference>
<dbReference type="PANTHER" id="PTHR28040">
    <property type="entry name" value="PYRIDOXAMINE 5'-PHOSPHATE OXIDASE YLR456W HOMOLOG-RELATED"/>
    <property type="match status" value="1"/>
</dbReference>
<dbReference type="Proteomes" id="UP000469559">
    <property type="component" value="Unassembled WGS sequence"/>
</dbReference>
<dbReference type="InterPro" id="IPR011576">
    <property type="entry name" value="Pyridox_Oxase_N"/>
</dbReference>
<dbReference type="Pfam" id="PF01243">
    <property type="entry name" value="PNPOx_N"/>
    <property type="match status" value="1"/>
</dbReference>
<sequence>MASAAQAPPLNYEASAGTTNLQSTGTLPEEVAQCLGNARFLHLATCTNLHPHVSLMNYTYLPAGSSPYTAWPTIIMTTNPASKKSVNLVQNPHVSLLVHDWVSHRPRTTSRSGNDSTSPNRGVEGVGVGFGGSSSLAALLCYYLWGGTVGGGGTEEERFYRERHLDNNTFGDGAAGEEQGQGQQGRWGDRDRDVEGCDGGRESFIEGEGVRVVAVRITDGRVSDWKGAVRDWTLTGEGGGEGGGEGNHVSGEGLVNGVTGR</sequence>
<evidence type="ECO:0000259" key="2">
    <source>
        <dbReference type="Pfam" id="PF01243"/>
    </source>
</evidence>
<proteinExistence type="predicted"/>
<dbReference type="InterPro" id="IPR012349">
    <property type="entry name" value="Split_barrel_FMN-bd"/>
</dbReference>
<feature type="compositionally biased region" description="Gly residues" evidence="1">
    <location>
        <begin position="236"/>
        <end position="246"/>
    </location>
</feature>
<feature type="compositionally biased region" description="Low complexity" evidence="1">
    <location>
        <begin position="176"/>
        <end position="186"/>
    </location>
</feature>
<evidence type="ECO:0000313" key="4">
    <source>
        <dbReference type="Proteomes" id="UP000469559"/>
    </source>
</evidence>
<gene>
    <name evidence="3" type="ORF">LARI1_G007277</name>
</gene>
<keyword evidence="4" id="KW-1185">Reference proteome</keyword>
<evidence type="ECO:0000256" key="1">
    <source>
        <dbReference type="SAM" id="MobiDB-lite"/>
    </source>
</evidence>
<feature type="region of interest" description="Disordered" evidence="1">
    <location>
        <begin position="166"/>
        <end position="201"/>
    </location>
</feature>
<dbReference type="OrthoDB" id="5300823at2759"/>
<dbReference type="AlphaFoldDB" id="A0A8T9B8G7"/>
<feature type="compositionally biased region" description="Basic and acidic residues" evidence="1">
    <location>
        <begin position="187"/>
        <end position="201"/>
    </location>
</feature>
<protein>
    <submittedName>
        <fullName evidence="3">Pyridoxamine 5'-phosphate oxidase</fullName>
    </submittedName>
</protein>
<evidence type="ECO:0000313" key="3">
    <source>
        <dbReference type="EMBL" id="TVY14673.1"/>
    </source>
</evidence>
<dbReference type="GO" id="GO:0005737">
    <property type="term" value="C:cytoplasm"/>
    <property type="evidence" value="ECO:0007669"/>
    <property type="project" value="TreeGrafter"/>
</dbReference>
<dbReference type="GO" id="GO:0005634">
    <property type="term" value="C:nucleus"/>
    <property type="evidence" value="ECO:0007669"/>
    <property type="project" value="TreeGrafter"/>
</dbReference>
<dbReference type="PANTHER" id="PTHR28040:SF1">
    <property type="entry name" value="PYRIDOXAMINE 5'-PHOSPHATE OXIDASE YLR456W HOMOLOG-RELATED"/>
    <property type="match status" value="1"/>
</dbReference>